<dbReference type="AlphaFoldDB" id="C6C1T3"/>
<dbReference type="HAMAP" id="MF_01491">
    <property type="entry name" value="RNase_J_bact"/>
    <property type="match status" value="1"/>
</dbReference>
<feature type="active site" description="Proton acceptor" evidence="10">
    <location>
        <position position="366"/>
    </location>
</feature>
<evidence type="ECO:0000256" key="8">
    <source>
        <dbReference type="ARBA" id="ARBA00022884"/>
    </source>
</evidence>
<dbReference type="KEGG" id="dsa:Desal_1266"/>
<dbReference type="PANTHER" id="PTHR43694:SF1">
    <property type="entry name" value="RIBONUCLEASE J"/>
    <property type="match status" value="1"/>
</dbReference>
<feature type="binding site" evidence="12">
    <location>
        <position position="76"/>
    </location>
    <ligand>
        <name>Zn(2+)</name>
        <dbReference type="ChEBI" id="CHEBI:29105"/>
        <label>1</label>
        <note>catalytic</note>
    </ligand>
</feature>
<comment type="cofactor">
    <cofactor evidence="12">
        <name>Zn(2+)</name>
        <dbReference type="ChEBI" id="CHEBI:29105"/>
    </cofactor>
    <text evidence="12">Binds 2 Zn(2+) ions per subunit. It is not clear if Zn(2+) or Mg(2+) is physiologically important.</text>
</comment>
<organism evidence="14 15">
    <name type="scientific">Maridesulfovibrio salexigens (strain ATCC 14822 / DSM 2638 / NCIMB 8403 / VKM B-1763)</name>
    <name type="common">Desulfovibrio salexigens</name>
    <dbReference type="NCBI Taxonomy" id="526222"/>
    <lineage>
        <taxon>Bacteria</taxon>
        <taxon>Pseudomonadati</taxon>
        <taxon>Thermodesulfobacteriota</taxon>
        <taxon>Desulfovibrionia</taxon>
        <taxon>Desulfovibrionales</taxon>
        <taxon>Desulfovibrionaceae</taxon>
        <taxon>Maridesulfovibrio</taxon>
    </lineage>
</organism>
<evidence type="ECO:0000256" key="2">
    <source>
        <dbReference type="ARBA" id="ARBA00022722"/>
    </source>
</evidence>
<feature type="binding site" evidence="12">
    <location>
        <position position="388"/>
    </location>
    <ligand>
        <name>Zn(2+)</name>
        <dbReference type="ChEBI" id="CHEBI:29105"/>
        <label>1</label>
        <note>catalytic</note>
    </ligand>
</feature>
<keyword evidence="5 9" id="KW-0378">Hydrolase</keyword>
<dbReference type="eggNOG" id="COG0595">
    <property type="taxonomic scope" value="Bacteria"/>
</dbReference>
<gene>
    <name evidence="9" type="primary">rnj</name>
    <name evidence="14" type="ordered locus">Desal_1266</name>
</gene>
<feature type="binding site" evidence="12">
    <location>
        <position position="46"/>
    </location>
    <ligand>
        <name>Ca(2+)</name>
        <dbReference type="ChEBI" id="CHEBI:29108"/>
    </ligand>
</feature>
<feature type="binding site" evidence="12">
    <location>
        <position position="71"/>
    </location>
    <ligand>
        <name>Zn(2+)</name>
        <dbReference type="ChEBI" id="CHEBI:29105"/>
        <label>1</label>
        <note>catalytic</note>
    </ligand>
</feature>
<dbReference type="Pfam" id="PF07521">
    <property type="entry name" value="RMMBL"/>
    <property type="match status" value="1"/>
</dbReference>
<dbReference type="GO" id="GO:0006364">
    <property type="term" value="P:rRNA processing"/>
    <property type="evidence" value="ECO:0007669"/>
    <property type="project" value="UniProtKB-UniRule"/>
</dbReference>
<comment type="cofactor">
    <cofactor evidence="12">
        <name>Ca(2+)</name>
        <dbReference type="ChEBI" id="CHEBI:29108"/>
    </cofactor>
    <text evidence="12">Binds 1 Ca(2+) cation per subunit. Seen in 1 crystal structure, it is not clear if it is physiologically important.</text>
</comment>
<evidence type="ECO:0000256" key="6">
    <source>
        <dbReference type="ARBA" id="ARBA00022833"/>
    </source>
</evidence>
<dbReference type="PIRSF" id="PIRSF004803">
    <property type="entry name" value="RnjA"/>
    <property type="match status" value="1"/>
</dbReference>
<reference evidence="14 15" key="1">
    <citation type="submission" date="2009-06" db="EMBL/GenBank/DDBJ databases">
        <title>Complete sequence of Desulfovibrio salexigens DSM 2638.</title>
        <authorList>
            <consortium name="US DOE Joint Genome Institute"/>
            <person name="Lucas S."/>
            <person name="Copeland A."/>
            <person name="Lapidus A."/>
            <person name="Glavina del Rio T."/>
            <person name="Tice H."/>
            <person name="Bruce D."/>
            <person name="Goodwin L."/>
            <person name="Pitluck S."/>
            <person name="Munk A.C."/>
            <person name="Brettin T."/>
            <person name="Detter J.C."/>
            <person name="Han C."/>
            <person name="Tapia R."/>
            <person name="Larimer F."/>
            <person name="Land M."/>
            <person name="Hauser L."/>
            <person name="Kyrpides N."/>
            <person name="Anderson I."/>
            <person name="Wall J.D."/>
            <person name="Arkin A.P."/>
            <person name="Dehal P."/>
            <person name="Chivian D."/>
            <person name="Giles B."/>
            <person name="Hazen T.C."/>
        </authorList>
    </citation>
    <scope>NUCLEOTIDE SEQUENCE [LARGE SCALE GENOMIC DNA]</scope>
    <source>
        <strain evidence="15">ATCC 14822 / DSM 2638 / NCIMB 8403 / VKM B-1763</strain>
    </source>
</reference>
<dbReference type="SUPFAM" id="SSF56281">
    <property type="entry name" value="Metallo-hydrolase/oxidoreductase"/>
    <property type="match status" value="1"/>
</dbReference>
<evidence type="ECO:0000259" key="13">
    <source>
        <dbReference type="SMART" id="SM00849"/>
    </source>
</evidence>
<dbReference type="Gene3D" id="3.10.20.580">
    <property type="match status" value="1"/>
</dbReference>
<keyword evidence="9" id="KW-0698">rRNA processing</keyword>
<feature type="active site" description="Proton donor" evidence="10">
    <location>
        <position position="193"/>
    </location>
</feature>
<feature type="binding site" evidence="12">
    <location>
        <position position="441"/>
    </location>
    <ligand>
        <name>Ca(2+)</name>
        <dbReference type="ChEBI" id="CHEBI:29108"/>
    </ligand>
</feature>
<comment type="subunit">
    <text evidence="9">Homodimer, may be a subunit of the RNA degradosome.</text>
</comment>
<comment type="function">
    <text evidence="9">An RNase that has 5'-3' exonuclease and possibly endonuclease activity. Involved in maturation of rRNA and in some organisms also mRNA maturation and/or decay.</text>
</comment>
<dbReference type="OrthoDB" id="9770211at2"/>
<feature type="binding site" evidence="12">
    <location>
        <position position="161"/>
    </location>
    <ligand>
        <name>Zn(2+)</name>
        <dbReference type="ChEBI" id="CHEBI:29105"/>
        <label>1</label>
        <note>catalytic</note>
    </ligand>
</feature>
<evidence type="ECO:0000256" key="12">
    <source>
        <dbReference type="PIRSR" id="PIRSR004803-3"/>
    </source>
</evidence>
<dbReference type="Proteomes" id="UP000002601">
    <property type="component" value="Chromosome"/>
</dbReference>
<protein>
    <recommendedName>
        <fullName evidence="9">Ribonuclease J</fullName>
        <shortName evidence="9">RNase J</shortName>
        <ecNumber evidence="9">3.1.-.-</ecNumber>
    </recommendedName>
</protein>
<name>C6C1T3_MARSD</name>
<evidence type="ECO:0000256" key="11">
    <source>
        <dbReference type="PIRSR" id="PIRSR004803-2"/>
    </source>
</evidence>
<dbReference type="InterPro" id="IPR011108">
    <property type="entry name" value="RMMBL"/>
</dbReference>
<dbReference type="Pfam" id="PF12706">
    <property type="entry name" value="Lactamase_B_2"/>
    <property type="match status" value="1"/>
</dbReference>
<evidence type="ECO:0000256" key="10">
    <source>
        <dbReference type="PIRSR" id="PIRSR004803-1"/>
    </source>
</evidence>
<dbReference type="InterPro" id="IPR041636">
    <property type="entry name" value="RNase_J_C"/>
</dbReference>
<dbReference type="PANTHER" id="PTHR43694">
    <property type="entry name" value="RIBONUCLEASE J"/>
    <property type="match status" value="1"/>
</dbReference>
<keyword evidence="7 9" id="KW-0269">Exonuclease</keyword>
<feature type="binding site" evidence="12">
    <location>
        <position position="48"/>
    </location>
    <ligand>
        <name>Ca(2+)</name>
        <dbReference type="ChEBI" id="CHEBI:29108"/>
    </ligand>
</feature>
<dbReference type="InterPro" id="IPR001279">
    <property type="entry name" value="Metallo-B-lactamas"/>
</dbReference>
<dbReference type="Pfam" id="PF17770">
    <property type="entry name" value="RNase_J_C"/>
    <property type="match status" value="1"/>
</dbReference>
<dbReference type="GO" id="GO:0005737">
    <property type="term" value="C:cytoplasm"/>
    <property type="evidence" value="ECO:0007669"/>
    <property type="project" value="UniProtKB-SubCell"/>
</dbReference>
<dbReference type="InterPro" id="IPR030854">
    <property type="entry name" value="RNase_J_bac"/>
</dbReference>
<dbReference type="GO" id="GO:0004521">
    <property type="term" value="F:RNA endonuclease activity"/>
    <property type="evidence" value="ECO:0007669"/>
    <property type="project" value="UniProtKB-UniRule"/>
</dbReference>
<keyword evidence="2 9" id="KW-0540">Nuclease</keyword>
<dbReference type="GO" id="GO:0008270">
    <property type="term" value="F:zinc ion binding"/>
    <property type="evidence" value="ECO:0007669"/>
    <property type="project" value="InterPro"/>
</dbReference>
<feature type="binding site" evidence="9 11">
    <location>
        <begin position="362"/>
        <end position="366"/>
    </location>
    <ligand>
        <name>substrate</name>
    </ligand>
</feature>
<comment type="similarity">
    <text evidence="9">Belongs to the metallo-beta-lactamase superfamily. RNA-metabolizing metallo-beta-lactamase-like family. Bacterial RNase J subfamily.</text>
</comment>
<dbReference type="InterPro" id="IPR001587">
    <property type="entry name" value="RNase_J_CS"/>
</dbReference>
<sequence>MSDPQLTVCPLGGLGEIGLNCMMLSTAETAVVVDCGLIFPDDALFGVDIAIPRFDHILTMKDTLKGIVLTHGHEDHIGALPWLLPYIDVPVYGSKFTLGLVENKLREHNLEDYVDLRVVNPHDRIQLGDMAFNFFPVCHSIIEGYALGIETPVGRVIHTGDFKIDRNPLDGHATDLEAISKFSEPGVTLLFSDSTNVEQDGYALTENEIKNTMRDLFIEAEGRILVTLFSSHIQRMQEIFDLAVESKRKVGVSGKSLARNIELARDLGKLRFPGGTLIDLEDLPDYRDDEIVLLVTGSQGESLASLSRLSTGDHRQLSIKEGDLVLMSSRFIPGNTKAITRVINRLYKLGAEVLYEKVQGIHASGHAHREELRTMLETVRPKYFIPVHGEYRHLIKHSRLAVETGVAPERSLVIEDGEPVTFLLHGIRFEENVPVQCTLVDGKGVGDVGQTVLKERQLLAGEGLVIVALVVDVNTGEILRGPEVTSKGFVFEQQYSHLLEDAKCIVLDVFENIPPGHTNKLKERIRSALRRFFRKVLGRDPVVIPLVISITGDEEKDIDAKCDKCVL</sequence>
<keyword evidence="3 12" id="KW-0479">Metal-binding</keyword>
<keyword evidence="15" id="KW-1185">Reference proteome</keyword>
<dbReference type="InterPro" id="IPR004613">
    <property type="entry name" value="RNase_J"/>
</dbReference>
<feature type="domain" description="Metallo-beta-lactamase" evidence="13">
    <location>
        <begin position="18"/>
        <end position="213"/>
    </location>
</feature>
<keyword evidence="6 12" id="KW-0862">Zinc</keyword>
<feature type="binding site" evidence="11">
    <location>
        <begin position="230"/>
        <end position="232"/>
    </location>
    <ligand>
        <name>substrate</name>
    </ligand>
</feature>
<dbReference type="Gene3D" id="3.60.15.10">
    <property type="entry name" value="Ribonuclease Z/Hydroxyacylglutathione hydrolase-like"/>
    <property type="match status" value="1"/>
</dbReference>
<keyword evidence="12" id="KW-0106">Calcium</keyword>
<dbReference type="RefSeq" id="WP_015851147.1">
    <property type="nucleotide sequence ID" value="NC_012881.1"/>
</dbReference>
<dbReference type="PROSITE" id="PS01292">
    <property type="entry name" value="UPF0036"/>
    <property type="match status" value="1"/>
</dbReference>
<dbReference type="GO" id="GO:0004534">
    <property type="term" value="F:5'-3' RNA exonuclease activity"/>
    <property type="evidence" value="ECO:0007669"/>
    <property type="project" value="UniProtKB-UniRule"/>
</dbReference>
<proteinExistence type="inferred from homology"/>
<dbReference type="SMART" id="SM00849">
    <property type="entry name" value="Lactamase_B"/>
    <property type="match status" value="1"/>
</dbReference>
<feature type="binding site" evidence="12">
    <location>
        <position position="139"/>
    </location>
    <ligand>
        <name>Zn(2+)</name>
        <dbReference type="ChEBI" id="CHEBI:29105"/>
        <label>1</label>
        <note>catalytic</note>
    </ligand>
</feature>
<dbReference type="InterPro" id="IPR055132">
    <property type="entry name" value="RNase_J_b_CASP"/>
</dbReference>
<evidence type="ECO:0000313" key="14">
    <source>
        <dbReference type="EMBL" id="ACS79329.1"/>
    </source>
</evidence>
<dbReference type="STRING" id="526222.Desal_1266"/>
<evidence type="ECO:0000313" key="15">
    <source>
        <dbReference type="Proteomes" id="UP000002601"/>
    </source>
</evidence>
<evidence type="ECO:0000256" key="1">
    <source>
        <dbReference type="ARBA" id="ARBA00022490"/>
    </source>
</evidence>
<evidence type="ECO:0000256" key="9">
    <source>
        <dbReference type="HAMAP-Rule" id="MF_01491"/>
    </source>
</evidence>
<dbReference type="NCBIfam" id="TIGR00649">
    <property type="entry name" value="MG423"/>
    <property type="match status" value="1"/>
</dbReference>
<dbReference type="CDD" id="cd07714">
    <property type="entry name" value="RNaseJ_MBL-fold"/>
    <property type="match status" value="1"/>
</dbReference>
<dbReference type="Pfam" id="PF22505">
    <property type="entry name" value="RNase_J_b_CASP"/>
    <property type="match status" value="1"/>
</dbReference>
<dbReference type="GO" id="GO:0003723">
    <property type="term" value="F:RNA binding"/>
    <property type="evidence" value="ECO:0007669"/>
    <property type="project" value="UniProtKB-UniRule"/>
</dbReference>
<dbReference type="HOGENOM" id="CLU_008727_3_1_7"/>
<dbReference type="InterPro" id="IPR042173">
    <property type="entry name" value="RNase_J_2"/>
</dbReference>
<accession>C6C1T3</accession>
<evidence type="ECO:0000256" key="4">
    <source>
        <dbReference type="ARBA" id="ARBA00022759"/>
    </source>
</evidence>
<comment type="subcellular location">
    <subcellularLocation>
        <location evidence="9">Cytoplasm</location>
    </subcellularLocation>
</comment>
<keyword evidence="8 9" id="KW-0694">RNA-binding</keyword>
<dbReference type="Gene3D" id="3.40.50.10710">
    <property type="entry name" value="Metallo-hydrolase/oxidoreductase"/>
    <property type="match status" value="1"/>
</dbReference>
<feature type="binding site" evidence="12">
    <location>
        <position position="75"/>
    </location>
    <ligand>
        <name>Zn(2+)</name>
        <dbReference type="ChEBI" id="CHEBI:29105"/>
        <label>1</label>
        <note>catalytic</note>
    </ligand>
</feature>
<dbReference type="EC" id="3.1.-.-" evidence="9"/>
<dbReference type="EMBL" id="CP001649">
    <property type="protein sequence ID" value="ACS79329.1"/>
    <property type="molecule type" value="Genomic_DNA"/>
</dbReference>
<dbReference type="InterPro" id="IPR036866">
    <property type="entry name" value="RibonucZ/Hydroxyglut_hydro"/>
</dbReference>
<evidence type="ECO:0000256" key="7">
    <source>
        <dbReference type="ARBA" id="ARBA00022839"/>
    </source>
</evidence>
<evidence type="ECO:0000256" key="5">
    <source>
        <dbReference type="ARBA" id="ARBA00022801"/>
    </source>
</evidence>
<evidence type="ECO:0000256" key="3">
    <source>
        <dbReference type="ARBA" id="ARBA00022723"/>
    </source>
</evidence>
<keyword evidence="4 9" id="KW-0255">Endonuclease</keyword>
<feature type="binding site" evidence="12">
    <location>
        <position position="73"/>
    </location>
    <ligand>
        <name>Zn(2+)</name>
        <dbReference type="ChEBI" id="CHEBI:29105"/>
        <label>1</label>
        <note>catalytic</note>
    </ligand>
</feature>
<keyword evidence="1 9" id="KW-0963">Cytoplasm</keyword>